<dbReference type="AlphaFoldDB" id="A0A3D9I8T2"/>
<name>A0A3D9I8T2_9BACL</name>
<evidence type="ECO:0008006" key="3">
    <source>
        <dbReference type="Google" id="ProtNLM"/>
    </source>
</evidence>
<evidence type="ECO:0000313" key="2">
    <source>
        <dbReference type="Proteomes" id="UP000256977"/>
    </source>
</evidence>
<keyword evidence="2" id="KW-1185">Reference proteome</keyword>
<sequence length="75" mass="8378">MKPVIGIDVAKGMSVVQAFLRRNAPHGRDERIMHTPKGVERLHVLASLLETKTGIRPSVILEPTGHYHRVLVAYL</sequence>
<proteinExistence type="predicted"/>
<protein>
    <recommendedName>
        <fullName evidence="3">Transposase</fullName>
    </recommendedName>
</protein>
<reference evidence="1 2" key="1">
    <citation type="submission" date="2018-07" db="EMBL/GenBank/DDBJ databases">
        <title>Genomic Encyclopedia of Type Strains, Phase III (KMG-III): the genomes of soil and plant-associated and newly described type strains.</title>
        <authorList>
            <person name="Whitman W."/>
        </authorList>
    </citation>
    <scope>NUCLEOTIDE SEQUENCE [LARGE SCALE GENOMIC DNA]</scope>
    <source>
        <strain evidence="1 2">CECT 7287</strain>
    </source>
</reference>
<accession>A0A3D9I8T2</accession>
<organism evidence="1 2">
    <name type="scientific">Cohnella phaseoli</name>
    <dbReference type="NCBI Taxonomy" id="456490"/>
    <lineage>
        <taxon>Bacteria</taxon>
        <taxon>Bacillati</taxon>
        <taxon>Bacillota</taxon>
        <taxon>Bacilli</taxon>
        <taxon>Bacillales</taxon>
        <taxon>Paenibacillaceae</taxon>
        <taxon>Cohnella</taxon>
    </lineage>
</organism>
<dbReference type="Proteomes" id="UP000256977">
    <property type="component" value="Unassembled WGS sequence"/>
</dbReference>
<comment type="caution">
    <text evidence="1">The sequence shown here is derived from an EMBL/GenBank/DDBJ whole genome shotgun (WGS) entry which is preliminary data.</text>
</comment>
<dbReference type="EMBL" id="QRDZ01000035">
    <property type="protein sequence ID" value="RED57949.1"/>
    <property type="molecule type" value="Genomic_DNA"/>
</dbReference>
<evidence type="ECO:0000313" key="1">
    <source>
        <dbReference type="EMBL" id="RED57949.1"/>
    </source>
</evidence>
<gene>
    <name evidence="1" type="ORF">DFP98_13546</name>
</gene>